<dbReference type="PATRIC" id="fig|523844.20.peg.1609"/>
<dbReference type="Pfam" id="PF07752">
    <property type="entry name" value="S-layer"/>
    <property type="match status" value="2"/>
</dbReference>
<dbReference type="OrthoDB" id="137508at2157"/>
<dbReference type="HOGENOM" id="CLU_014690_0_0_2"/>
<feature type="transmembrane region" description="Helical" evidence="3">
    <location>
        <begin position="647"/>
        <end position="666"/>
    </location>
</feature>
<keyword evidence="3" id="KW-0472">Membrane</keyword>
<feature type="domain" description="S-layer family duplication" evidence="4">
    <location>
        <begin position="46"/>
        <end position="293"/>
    </location>
</feature>
<dbReference type="GO" id="GO:0030115">
    <property type="term" value="C:S-layer"/>
    <property type="evidence" value="ECO:0007669"/>
    <property type="project" value="UniProtKB-SubCell"/>
</dbReference>
<keyword evidence="3" id="KW-1133">Transmembrane helix</keyword>
<evidence type="ECO:0000256" key="2">
    <source>
        <dbReference type="SAM" id="MobiDB-lite"/>
    </source>
</evidence>
<evidence type="ECO:0008006" key="8">
    <source>
        <dbReference type="Google" id="ProtNLM"/>
    </source>
</evidence>
<dbReference type="Gene3D" id="2.60.98.40">
    <property type="match status" value="2"/>
</dbReference>
<dbReference type="Pfam" id="PF18204">
    <property type="entry name" value="PGF-CTERM"/>
    <property type="match status" value="1"/>
</dbReference>
<dbReference type="InterPro" id="IPR026371">
    <property type="entry name" value="PGF_CTERM"/>
</dbReference>
<evidence type="ECO:0000259" key="5">
    <source>
        <dbReference type="Pfam" id="PF18204"/>
    </source>
</evidence>
<evidence type="ECO:0000259" key="4">
    <source>
        <dbReference type="Pfam" id="PF07752"/>
    </source>
</evidence>
<feature type="region of interest" description="Disordered" evidence="2">
    <location>
        <begin position="587"/>
        <end position="649"/>
    </location>
</feature>
<proteinExistence type="predicted"/>
<accession>A0A0E3NEI4</accession>
<gene>
    <name evidence="6" type="ORF">MSTHT_1274</name>
</gene>
<sequence>MKRFAAVTLAVLMLLTVFASAASAQDAIEIRGPVFNGSNIQEIVGTDGITIDATQFAAFFYDINDNVTTETLSIINVPGNNGNVIGEGGLVYETQIQQVEYEFTDAAGWDNYSVIGFFAEKYIPLKPNSADKLAKLVLDSDDRYTIRTGETLDLGEGYAIEAKQVDVDGEKVWLEFTKDGEFVDDEIISVTDPDRSTWEVELDDIEDEDDVVVLKVHVNQVFQGAVDSIAQIEGLWLIDYANAMTIESDDEFGELNDVSIQGDRLVIRNDDTITLTRDSTKEIAEGMFFKVADTPSNVLRFYVMKEITDPGTYEVRGQVATGDFTWDATNFAGFFYDIDDDVTTETLSVTGLNGGNVIPDGGLVYQTTIQQVEYEFTDAAGWDNYSVIGFFAEKYIPLKPNSADKLAKLILDSDDRYTIRTGETLDLGEGYALEAKQVDVEGEKVWLEFTKDGEFVDDEIISVVNSSQSNWEVELDDIQDEDDVVVFRVHVNQVFQGAVDSIAQIEGLWLIDYANAMTIESDDEFGELNDVSIQGDTLVIRNDDSFTLTRDSEKEIAEGMFFKVADTPANELRYYPFVERTVGEVSEIDDEEEGPSENVTAPGEENVTAPEDENVTAPDENVTEPGETPVEEPTVGDTPEEEGGEGAPGFGVVLGLAGLLAVVYLVRRNN</sequence>
<dbReference type="Proteomes" id="UP000066529">
    <property type="component" value="Chromosome"/>
</dbReference>
<organism evidence="6 7">
    <name type="scientific">Methanosarcina thermophila (strain ATCC 43570 / DSM 1825 / OCM 12 / VKM B-1830 / TM-1)</name>
    <dbReference type="NCBI Taxonomy" id="523844"/>
    <lineage>
        <taxon>Archaea</taxon>
        <taxon>Methanobacteriati</taxon>
        <taxon>Methanobacteriota</taxon>
        <taxon>Stenosarchaea group</taxon>
        <taxon>Methanomicrobia</taxon>
        <taxon>Methanosarcinales</taxon>
        <taxon>Methanosarcinaceae</taxon>
        <taxon>Methanosarcina</taxon>
    </lineage>
</organism>
<reference evidence="6 7" key="1">
    <citation type="submission" date="2014-07" db="EMBL/GenBank/DDBJ databases">
        <title>Methanogenic archaea and the global carbon cycle.</title>
        <authorList>
            <person name="Henriksen J.R."/>
            <person name="Luke J."/>
            <person name="Reinhart S."/>
            <person name="Benedict M.N."/>
            <person name="Youngblut N.D."/>
            <person name="Metcalf M.E."/>
            <person name="Whitaker R.J."/>
            <person name="Metcalf W.W."/>
        </authorList>
    </citation>
    <scope>NUCLEOTIDE SEQUENCE [LARGE SCALE GENOMIC DNA]</scope>
    <source>
        <strain evidence="7">ATCC 43570 / DSM 1825 / OCM 12 / VKM B-1830 / TM-1</strain>
    </source>
</reference>
<evidence type="ECO:0000256" key="3">
    <source>
        <dbReference type="SAM" id="Phobius"/>
    </source>
</evidence>
<dbReference type="AlphaFoldDB" id="A0A0E3NEI4"/>
<dbReference type="Gene3D" id="2.60.40.4190">
    <property type="match status" value="2"/>
</dbReference>
<dbReference type="InterPro" id="IPR006457">
    <property type="entry name" value="S_layer-rel_Mac"/>
</dbReference>
<name>A0A0E3NEI4_METTT</name>
<evidence type="ECO:0000313" key="6">
    <source>
        <dbReference type="EMBL" id="AKB13032.1"/>
    </source>
</evidence>
<dbReference type="NCBIfam" id="TIGR04126">
    <property type="entry name" value="PGF_CTERM"/>
    <property type="match status" value="1"/>
</dbReference>
<keyword evidence="3" id="KW-0812">Transmembrane</keyword>
<dbReference type="GO" id="GO:0005886">
    <property type="term" value="C:plasma membrane"/>
    <property type="evidence" value="ECO:0007669"/>
    <property type="project" value="UniProtKB-SubCell"/>
</dbReference>
<feature type="compositionally biased region" description="Low complexity" evidence="2">
    <location>
        <begin position="623"/>
        <end position="637"/>
    </location>
</feature>
<dbReference type="EMBL" id="CP009501">
    <property type="protein sequence ID" value="AKB13032.1"/>
    <property type="molecule type" value="Genomic_DNA"/>
</dbReference>
<dbReference type="KEGG" id="mthr:MSTHT_1274"/>
<feature type="domain" description="PGF-CTERM archaeal protein-sorting signal" evidence="5">
    <location>
        <begin position="648"/>
        <end position="668"/>
    </location>
</feature>
<keyword evidence="1" id="KW-0732">Signal</keyword>
<feature type="domain" description="S-layer family duplication" evidence="4">
    <location>
        <begin position="321"/>
        <end position="566"/>
    </location>
</feature>
<dbReference type="NCBIfam" id="TIGR01567">
    <property type="entry name" value="S_layer_rel_Mac"/>
    <property type="match status" value="2"/>
</dbReference>
<evidence type="ECO:0000256" key="1">
    <source>
        <dbReference type="ARBA" id="ARBA00022729"/>
    </source>
</evidence>
<protein>
    <recommendedName>
        <fullName evidence="8">S-layer family duplication domain-containing protein</fullName>
    </recommendedName>
</protein>
<evidence type="ECO:0000313" key="7">
    <source>
        <dbReference type="Proteomes" id="UP000066529"/>
    </source>
</evidence>